<dbReference type="RefSeq" id="XP_038740542.1">
    <property type="nucleotide sequence ID" value="XM_038894212.1"/>
</dbReference>
<accession>A0A9P6LFD8</accession>
<evidence type="ECO:0000313" key="1">
    <source>
        <dbReference type="EMBL" id="KAF9871081.1"/>
    </source>
</evidence>
<dbReference type="AlphaFoldDB" id="A0A9P6LFD8"/>
<comment type="caution">
    <text evidence="1">The sequence shown here is derived from an EMBL/GenBank/DDBJ whole genome shotgun (WGS) entry which is preliminary data.</text>
</comment>
<proteinExistence type="predicted"/>
<protein>
    <submittedName>
        <fullName evidence="1">Uncharacterized protein</fullName>
    </submittedName>
</protein>
<dbReference type="OrthoDB" id="4794156at2759"/>
<name>A0A9P6LFD8_9PEZI</name>
<sequence length="229" mass="24573">MSQVVELGWIPVKDDFESAPVTQTIKEVHSKVIANADLLGQWEGVQNAGGLDKSPVKGVHFAAVWTSVEAAEAAKQSPDGQEMRKLWGQVMELSSPSGPVMPKMGYFNLGGDDFAKVAAANVILLTACYVPADADTAAFNEKWQALMQAHASSGAVSAGYVAGAHGWTVGDIDVEGQKKKVFMVVTGWDNEESVKEAIGGDKRAKSEEALKEFNIVQHEHVCNGFKKLK</sequence>
<dbReference type="EMBL" id="JAATWM020000048">
    <property type="protein sequence ID" value="KAF9871081.1"/>
    <property type="molecule type" value="Genomic_DNA"/>
</dbReference>
<organism evidence="1 2">
    <name type="scientific">Colletotrichum karsti</name>
    <dbReference type="NCBI Taxonomy" id="1095194"/>
    <lineage>
        <taxon>Eukaryota</taxon>
        <taxon>Fungi</taxon>
        <taxon>Dikarya</taxon>
        <taxon>Ascomycota</taxon>
        <taxon>Pezizomycotina</taxon>
        <taxon>Sordariomycetes</taxon>
        <taxon>Hypocreomycetidae</taxon>
        <taxon>Glomerellales</taxon>
        <taxon>Glomerellaceae</taxon>
        <taxon>Colletotrichum</taxon>
        <taxon>Colletotrichum boninense species complex</taxon>
    </lineage>
</organism>
<keyword evidence="2" id="KW-1185">Reference proteome</keyword>
<dbReference type="Proteomes" id="UP000781932">
    <property type="component" value="Unassembled WGS sequence"/>
</dbReference>
<gene>
    <name evidence="1" type="ORF">CkaCkLH20_11498</name>
</gene>
<evidence type="ECO:0000313" key="2">
    <source>
        <dbReference type="Proteomes" id="UP000781932"/>
    </source>
</evidence>
<reference evidence="1" key="2">
    <citation type="submission" date="2020-11" db="EMBL/GenBank/DDBJ databases">
        <title>Whole genome sequencing of Colletotrichum sp.</title>
        <authorList>
            <person name="Li H."/>
        </authorList>
    </citation>
    <scope>NUCLEOTIDE SEQUENCE</scope>
    <source>
        <strain evidence="1">CkLH20</strain>
    </source>
</reference>
<dbReference type="GeneID" id="62167286"/>
<reference evidence="1" key="1">
    <citation type="submission" date="2020-03" db="EMBL/GenBank/DDBJ databases">
        <authorList>
            <person name="He L."/>
        </authorList>
    </citation>
    <scope>NUCLEOTIDE SEQUENCE</scope>
    <source>
        <strain evidence="1">CkLH20</strain>
    </source>
</reference>